<name>A0A919U278_9CELL</name>
<sequence length="178" mass="18069">MTAVGPTAPEAAAPDAAAPGADRRWVAFVAGADATGTLTAVTGVFSTRGVSFDSLTTGDVADGVGLIVVTFTASERRQRLLTRTVRRLAAVRSAEVRAVDDPAVRAAAVVHLPRASGPFLPPDDAAVRWSGDPAAGQPVLVEGPLPDVERVVAAARARGADSAATVVLPLPAAEFTEP</sequence>
<evidence type="ECO:0000313" key="2">
    <source>
        <dbReference type="EMBL" id="GIG34856.1"/>
    </source>
</evidence>
<organism evidence="2 3">
    <name type="scientific">Cellulomonas pakistanensis</name>
    <dbReference type="NCBI Taxonomy" id="992287"/>
    <lineage>
        <taxon>Bacteria</taxon>
        <taxon>Bacillati</taxon>
        <taxon>Actinomycetota</taxon>
        <taxon>Actinomycetes</taxon>
        <taxon>Micrococcales</taxon>
        <taxon>Cellulomonadaceae</taxon>
        <taxon>Cellulomonas</taxon>
    </lineage>
</organism>
<dbReference type="Proteomes" id="UP000642125">
    <property type="component" value="Unassembled WGS sequence"/>
</dbReference>
<gene>
    <name evidence="2" type="ORF">Cpa01nite_02370</name>
</gene>
<reference evidence="2" key="1">
    <citation type="submission" date="2021-01" db="EMBL/GenBank/DDBJ databases">
        <title>Whole genome shotgun sequence of Cellulomonas pakistanensis NBRC 110800.</title>
        <authorList>
            <person name="Komaki H."/>
            <person name="Tamura T."/>
        </authorList>
    </citation>
    <scope>NUCLEOTIDE SEQUENCE</scope>
    <source>
        <strain evidence="2">NBRC 110800</strain>
    </source>
</reference>
<dbReference type="RefSeq" id="WP_203666890.1">
    <property type="nucleotide sequence ID" value="NZ_BONO01000001.1"/>
</dbReference>
<evidence type="ECO:0000259" key="1">
    <source>
        <dbReference type="PROSITE" id="PS51671"/>
    </source>
</evidence>
<dbReference type="EMBL" id="BONO01000001">
    <property type="protein sequence ID" value="GIG34856.1"/>
    <property type="molecule type" value="Genomic_DNA"/>
</dbReference>
<dbReference type="InterPro" id="IPR045865">
    <property type="entry name" value="ACT-like_dom_sf"/>
</dbReference>
<proteinExistence type="predicted"/>
<dbReference type="AlphaFoldDB" id="A0A919U278"/>
<dbReference type="InterPro" id="IPR002912">
    <property type="entry name" value="ACT_dom"/>
</dbReference>
<keyword evidence="3" id="KW-1185">Reference proteome</keyword>
<feature type="domain" description="ACT" evidence="1">
    <location>
        <begin position="26"/>
        <end position="99"/>
    </location>
</feature>
<comment type="caution">
    <text evidence="2">The sequence shown here is derived from an EMBL/GenBank/DDBJ whole genome shotgun (WGS) entry which is preliminary data.</text>
</comment>
<evidence type="ECO:0000313" key="3">
    <source>
        <dbReference type="Proteomes" id="UP000642125"/>
    </source>
</evidence>
<dbReference type="PROSITE" id="PS51671">
    <property type="entry name" value="ACT"/>
    <property type="match status" value="1"/>
</dbReference>
<protein>
    <recommendedName>
        <fullName evidence="1">ACT domain-containing protein</fullName>
    </recommendedName>
</protein>
<dbReference type="SUPFAM" id="SSF55021">
    <property type="entry name" value="ACT-like"/>
    <property type="match status" value="1"/>
</dbReference>
<accession>A0A919U278</accession>